<keyword evidence="15" id="KW-0456">Lyase</keyword>
<evidence type="ECO:0000256" key="2">
    <source>
        <dbReference type="ARBA" id="ARBA00004323"/>
    </source>
</evidence>
<dbReference type="GO" id="GO:0000139">
    <property type="term" value="C:Golgi membrane"/>
    <property type="evidence" value="ECO:0007669"/>
    <property type="project" value="UniProtKB-SubCell"/>
</dbReference>
<proteinExistence type="inferred from homology"/>
<evidence type="ECO:0000256" key="3">
    <source>
        <dbReference type="ARBA" id="ARBA00005100"/>
    </source>
</evidence>
<sequence length="657" mass="71456">MGSSQSVWTLDAVRFARSNTTATATATVKAKIHPGHALALMSSAMDRPTEVGDIANHHPEAPDHHVPLDHLRSLYYRPALGSGILMPSSELTLDPSDRLSDRPNQDAASSHASTASRRESTSSPWQSHTRTDSNASRIARAAAASSFWSPNVANSHPGSHASILAQAQAQAHTQAHSSPASQGSPALSQLTLKELGVTSAFPLPSSVQPRQLSYIHAAPGSRASSYGLGIGRMDAHHGLLNGASSSYGYLPTRVLPVEEKKRILVTGGAGFVGSHLVDRLMLMGHEVLVIDNFYTGQKSNVSQWVGHPNFELIRHDVVEPLVIEVDQIYHLACPASPISYQANQIKTIKTNFLGTLNALGLAKRTKARFLLASTSEVYGDPDVHPQPETYNGNVNPVGPRACYDEGKRVAETLTYGYYYQDGVDVRVARIFNTYGPRMHPHDGRVVSNLILQALRGEPLTVFGDGTQTRSFMFIHDLIDGLISLMNVESLPADDAPPSRATPDASAVDIMTEAPDSIIPTRSTVATPAADETITAASTPALGDSYFDPTHVHRFDVHTPVNLGNPAEFTIMELAHLVQVCVHKVKAQDTHASALAPGEQEAKSEIRFFAMPKDDPKQRKPDITRATGLLDWHPRWKLQDGLEEMTRWYWERIKEGSL</sequence>
<keyword evidence="7" id="KW-0812">Transmembrane</keyword>
<protein>
    <recommendedName>
        <fullName evidence="6">UDP-glucuronic acid decarboxylase 1</fullName>
        <ecNumber evidence="5">4.1.1.35</ecNumber>
    </recommendedName>
    <alternativeName>
        <fullName evidence="16">UDP-glucuronate decarboxylase 1</fullName>
    </alternativeName>
</protein>
<comment type="subcellular location">
    <subcellularLocation>
        <location evidence="2">Golgi apparatus membrane</location>
        <topology evidence="2">Single-pass type II membrane protein</topology>
    </subcellularLocation>
    <subcellularLocation>
        <location evidence="17">Golgi apparatus</location>
        <location evidence="17">Golgi stack membrane</location>
    </subcellularLocation>
</comment>
<keyword evidence="10" id="KW-1133">Transmembrane helix</keyword>
<evidence type="ECO:0000256" key="1">
    <source>
        <dbReference type="ARBA" id="ARBA00001911"/>
    </source>
</evidence>
<dbReference type="RefSeq" id="XP_014656095.1">
    <property type="nucleotide sequence ID" value="XM_014800609.1"/>
</dbReference>
<dbReference type="EMBL" id="DF830077">
    <property type="protein sequence ID" value="GAK65933.1"/>
    <property type="molecule type" value="Genomic_DNA"/>
</dbReference>
<dbReference type="PANTHER" id="PTHR43078">
    <property type="entry name" value="UDP-GLUCURONIC ACID DECARBOXYLASE-RELATED"/>
    <property type="match status" value="1"/>
</dbReference>
<evidence type="ECO:0000256" key="14">
    <source>
        <dbReference type="ARBA" id="ARBA00023180"/>
    </source>
</evidence>
<dbReference type="InterPro" id="IPR036291">
    <property type="entry name" value="NAD(P)-bd_dom_sf"/>
</dbReference>
<dbReference type="GO" id="GO:0032580">
    <property type="term" value="C:Golgi cisterna membrane"/>
    <property type="evidence" value="ECO:0007669"/>
    <property type="project" value="UniProtKB-SubCell"/>
</dbReference>
<comment type="similarity">
    <text evidence="4">Belongs to the NAD(P)-dependent epimerase/dehydratase family. UDP-glucuronic acid decarboxylase subfamily.</text>
</comment>
<organism evidence="21">
    <name type="scientific">Pseudozyma antarctica</name>
    <name type="common">Yeast</name>
    <name type="synonym">Candida antarctica</name>
    <dbReference type="NCBI Taxonomy" id="84753"/>
    <lineage>
        <taxon>Eukaryota</taxon>
        <taxon>Fungi</taxon>
        <taxon>Dikarya</taxon>
        <taxon>Basidiomycota</taxon>
        <taxon>Ustilaginomycotina</taxon>
        <taxon>Ustilaginomycetes</taxon>
        <taxon>Ustilaginales</taxon>
        <taxon>Ustilaginaceae</taxon>
        <taxon>Moesziomyces</taxon>
    </lineage>
</organism>
<dbReference type="GeneID" id="26304981"/>
<feature type="compositionally biased region" description="Basic and acidic residues" evidence="19">
    <location>
        <begin position="95"/>
        <end position="104"/>
    </location>
</feature>
<keyword evidence="8" id="KW-0210">Decarboxylase</keyword>
<dbReference type="Proteomes" id="UP000053758">
    <property type="component" value="Unassembled WGS sequence"/>
</dbReference>
<dbReference type="PANTHER" id="PTHR43078:SF6">
    <property type="entry name" value="UDP-GLUCURONIC ACID DECARBOXYLASE 1"/>
    <property type="match status" value="1"/>
</dbReference>
<dbReference type="EC" id="4.1.1.35" evidence="5"/>
<evidence type="ECO:0000256" key="19">
    <source>
        <dbReference type="SAM" id="MobiDB-lite"/>
    </source>
</evidence>
<comment type="pathway">
    <text evidence="3">Nucleotide-sugar biosynthesis; UDP-alpha-D-xylose biosynthesis; UDP-alpha-D-xylose from UDP-alpha-D-glucuronate: step 1/1.</text>
</comment>
<evidence type="ECO:0000256" key="4">
    <source>
        <dbReference type="ARBA" id="ARBA00007505"/>
    </source>
</evidence>
<comment type="cofactor">
    <cofactor evidence="1">
        <name>NAD(+)</name>
        <dbReference type="ChEBI" id="CHEBI:57540"/>
    </cofactor>
</comment>
<evidence type="ECO:0000256" key="15">
    <source>
        <dbReference type="ARBA" id="ARBA00023239"/>
    </source>
</evidence>
<dbReference type="CDD" id="cd05230">
    <property type="entry name" value="UGD_SDR_e"/>
    <property type="match status" value="1"/>
</dbReference>
<evidence type="ECO:0000256" key="17">
    <source>
        <dbReference type="ARBA" id="ARBA00037859"/>
    </source>
</evidence>
<dbReference type="InterPro" id="IPR001509">
    <property type="entry name" value="Epimerase_deHydtase"/>
</dbReference>
<evidence type="ECO:0000256" key="10">
    <source>
        <dbReference type="ARBA" id="ARBA00022989"/>
    </source>
</evidence>
<dbReference type="HOGENOM" id="CLU_007383_24_0_1"/>
<dbReference type="SUPFAM" id="SSF51735">
    <property type="entry name" value="NAD(P)-binding Rossmann-fold domains"/>
    <property type="match status" value="1"/>
</dbReference>
<evidence type="ECO:0000256" key="18">
    <source>
        <dbReference type="ARBA" id="ARBA00049410"/>
    </source>
</evidence>
<evidence type="ECO:0000256" key="8">
    <source>
        <dbReference type="ARBA" id="ARBA00022793"/>
    </source>
</evidence>
<evidence type="ECO:0000256" key="5">
    <source>
        <dbReference type="ARBA" id="ARBA00012290"/>
    </source>
</evidence>
<dbReference type="Pfam" id="PF01370">
    <property type="entry name" value="Epimerase"/>
    <property type="match status" value="1"/>
</dbReference>
<keyword evidence="12" id="KW-0333">Golgi apparatus</keyword>
<name>A0A081CGY7_PSEA2</name>
<evidence type="ECO:0000256" key="11">
    <source>
        <dbReference type="ARBA" id="ARBA00023027"/>
    </source>
</evidence>
<feature type="region of interest" description="Disordered" evidence="19">
    <location>
        <begin position="164"/>
        <end position="185"/>
    </location>
</feature>
<gene>
    <name evidence="21" type="ORF">PAN0_010d4155</name>
</gene>
<comment type="catalytic activity">
    <reaction evidence="18">
        <text>UDP-alpha-D-glucuronate + H(+) = UDP-alpha-D-xylose + CO2</text>
        <dbReference type="Rhea" id="RHEA:23916"/>
        <dbReference type="ChEBI" id="CHEBI:15378"/>
        <dbReference type="ChEBI" id="CHEBI:16526"/>
        <dbReference type="ChEBI" id="CHEBI:57632"/>
        <dbReference type="ChEBI" id="CHEBI:58052"/>
        <dbReference type="EC" id="4.1.1.35"/>
    </reaction>
    <physiologicalReaction direction="left-to-right" evidence="18">
        <dbReference type="Rhea" id="RHEA:23917"/>
    </physiologicalReaction>
</comment>
<keyword evidence="11" id="KW-0520">NAD</keyword>
<evidence type="ECO:0000256" key="7">
    <source>
        <dbReference type="ARBA" id="ARBA00022692"/>
    </source>
</evidence>
<feature type="domain" description="NAD-dependent epimerase/dehydratase" evidence="20">
    <location>
        <begin position="263"/>
        <end position="486"/>
    </location>
</feature>
<dbReference type="AlphaFoldDB" id="A0A081CGY7"/>
<dbReference type="GO" id="GO:0070403">
    <property type="term" value="F:NAD+ binding"/>
    <property type="evidence" value="ECO:0007669"/>
    <property type="project" value="InterPro"/>
</dbReference>
<dbReference type="Gene3D" id="3.40.50.720">
    <property type="entry name" value="NAD(P)-binding Rossmann-like Domain"/>
    <property type="match status" value="2"/>
</dbReference>
<evidence type="ECO:0000256" key="13">
    <source>
        <dbReference type="ARBA" id="ARBA00023136"/>
    </source>
</evidence>
<dbReference type="FunFam" id="3.40.50.720:FF:000065">
    <property type="entry name" value="UDP-glucuronic acid decarboxylase 1"/>
    <property type="match status" value="1"/>
</dbReference>
<evidence type="ECO:0000313" key="21">
    <source>
        <dbReference type="EMBL" id="GAK65933.1"/>
    </source>
</evidence>
<evidence type="ECO:0000256" key="6">
    <source>
        <dbReference type="ARBA" id="ARBA00018816"/>
    </source>
</evidence>
<evidence type="ECO:0000259" key="20">
    <source>
        <dbReference type="Pfam" id="PF01370"/>
    </source>
</evidence>
<evidence type="ECO:0000256" key="12">
    <source>
        <dbReference type="ARBA" id="ARBA00023034"/>
    </source>
</evidence>
<dbReference type="GO" id="GO:0042732">
    <property type="term" value="P:D-xylose metabolic process"/>
    <property type="evidence" value="ECO:0007669"/>
    <property type="project" value="InterPro"/>
</dbReference>
<accession>A0A081CGY7</accession>
<keyword evidence="9" id="KW-0735">Signal-anchor</keyword>
<keyword evidence="22" id="KW-1185">Reference proteome</keyword>
<dbReference type="GO" id="GO:0048040">
    <property type="term" value="F:UDP-glucuronate decarboxylase activity"/>
    <property type="evidence" value="ECO:0007669"/>
    <property type="project" value="UniProtKB-EC"/>
</dbReference>
<evidence type="ECO:0000313" key="22">
    <source>
        <dbReference type="Proteomes" id="UP000053758"/>
    </source>
</evidence>
<evidence type="ECO:0000256" key="9">
    <source>
        <dbReference type="ARBA" id="ARBA00022968"/>
    </source>
</evidence>
<feature type="region of interest" description="Disordered" evidence="19">
    <location>
        <begin position="87"/>
        <end position="136"/>
    </location>
</feature>
<feature type="compositionally biased region" description="Low complexity" evidence="19">
    <location>
        <begin position="165"/>
        <end position="182"/>
    </location>
</feature>
<keyword evidence="14" id="KW-0325">Glycoprotein</keyword>
<evidence type="ECO:0000256" key="16">
    <source>
        <dbReference type="ARBA" id="ARBA00031585"/>
    </source>
</evidence>
<reference evidence="21" key="1">
    <citation type="submission" date="2014-07" db="EMBL/GenBank/DDBJ databases">
        <title>Draft genome sequence of the yeast Pseudozyma antarctica JCM 10317 known as a producer of lipase B which used in a wide range of industrial applications.</title>
        <authorList>
            <person name="Morita T."/>
            <person name="Saika A."/>
            <person name="Koike H."/>
        </authorList>
    </citation>
    <scope>NUCLEOTIDE SEQUENCE</scope>
    <source>
        <strain evidence="21">JCM 10317</strain>
    </source>
</reference>
<keyword evidence="13" id="KW-0472">Membrane</keyword>
<dbReference type="InterPro" id="IPR044516">
    <property type="entry name" value="UXS-like"/>
</dbReference>